<evidence type="ECO:0000313" key="2">
    <source>
        <dbReference type="EMBL" id="EGQ4384744.1"/>
    </source>
</evidence>
<reference evidence="5 10" key="5">
    <citation type="submission" date="2020-12" db="EMBL/GenBank/DDBJ databases">
        <title>Whole genome sequencing and de novo assembly of Staphylococcus pseudintermedius: a novel pangenome approach to unravel pathogenesis of canine pyoderma.</title>
        <authorList>
            <person name="Ferrer L."/>
            <person name="Perez D."/>
            <person name="Fonticoba R."/>
            <person name="Vines J."/>
            <person name="Fabregas N."/>
            <person name="Madronero S."/>
            <person name="Meroni G."/>
            <person name="Martino P."/>
            <person name="Martinez S."/>
            <person name="Cusco A."/>
            <person name="Migura L."/>
            <person name="Francino O."/>
        </authorList>
    </citation>
    <scope>NUCLEOTIDE SEQUENCE [LARGE SCALE GENOMIC DNA]</scope>
    <source>
        <strain evidence="5 10">HSP080</strain>
    </source>
</reference>
<dbReference type="EMBL" id="QEIV01001720">
    <property type="protein sequence ID" value="PWZ95358.1"/>
    <property type="molecule type" value="Genomic_DNA"/>
</dbReference>
<evidence type="ECO:0000256" key="1">
    <source>
        <dbReference type="SAM" id="MobiDB-lite"/>
    </source>
</evidence>
<dbReference type="EMBL" id="QEIT01000060">
    <property type="protein sequence ID" value="PWZ73677.1"/>
    <property type="molecule type" value="Genomic_DNA"/>
</dbReference>
<evidence type="ECO:0000313" key="8">
    <source>
        <dbReference type="Proteomes" id="UP000246800"/>
    </source>
</evidence>
<reference evidence="2 11" key="4">
    <citation type="submission" date="2018-11" db="EMBL/GenBank/DDBJ databases">
        <authorList>
            <consortium name="Veterinary Laboratory Investigation and Response Network"/>
        </authorList>
    </citation>
    <scope>NUCLEOTIDE SEQUENCE [LARGE SCALE GENOMIC DNA]</scope>
    <source>
        <strain evidence="2 11">SPSE-18-VL-LA-PA-Ryan-0021</strain>
    </source>
</reference>
<dbReference type="Pfam" id="PF22398">
    <property type="entry name" value="DUF6978"/>
    <property type="match status" value="1"/>
</dbReference>
<evidence type="ECO:0000313" key="10">
    <source>
        <dbReference type="Proteomes" id="UP000595859"/>
    </source>
</evidence>
<evidence type="ECO:0000313" key="7">
    <source>
        <dbReference type="Proteomes" id="UP000246351"/>
    </source>
</evidence>
<dbReference type="Proteomes" id="UP000246800">
    <property type="component" value="Unassembled WGS sequence"/>
</dbReference>
<reference evidence="7 8" key="1">
    <citation type="journal article" date="2018" name="Vet. Microbiol.">
        <title>Clonal diversity and geographic distribution of methicillin-resistant Staphylococcus pseudintermedius from Australian animals: Discovery of novel sequence types.</title>
        <authorList>
            <person name="Worthing K.A."/>
            <person name="Abraham S."/>
            <person name="Coombs G.W."/>
            <person name="Pang S."/>
            <person name="Saputra S."/>
            <person name="Jordan D."/>
            <person name="Trott D.J."/>
            <person name="Norris J.M."/>
        </authorList>
    </citation>
    <scope>NUCLEOTIDE SEQUENCE [LARGE SCALE GENOMIC DNA]</scope>
    <source>
        <strain evidence="3 8">ST525 1</strain>
        <strain evidence="4 7">ST71 3</strain>
    </source>
</reference>
<dbReference type="Proteomes" id="UP000256409">
    <property type="component" value="Unassembled WGS sequence"/>
</dbReference>
<evidence type="ECO:0000313" key="9">
    <source>
        <dbReference type="Proteomes" id="UP000256409"/>
    </source>
</evidence>
<dbReference type="Proteomes" id="UP000595859">
    <property type="component" value="Chromosome"/>
</dbReference>
<evidence type="ECO:0000313" key="11">
    <source>
        <dbReference type="Proteomes" id="UP000600220"/>
    </source>
</evidence>
<reference evidence="9" key="3">
    <citation type="journal article" date="2018" name="Vet. Microbiol.">
        <title>Molecular epidemiology of methicillin-resistant staphylococci amongst veterinary personnel, personnel-owned pets, patients and the hospital environment of two companion animal veterinary hospitals.</title>
        <authorList>
            <person name="Worthing K.A."/>
            <person name="Brown J."/>
            <person name="Gerber L."/>
            <person name="Abraham S."/>
            <person name="Trott D."/>
            <person name="Norris J.M."/>
        </authorList>
    </citation>
    <scope>NUCLEOTIDE SEQUENCE [LARGE SCALE GENOMIC DNA]</scope>
    <source>
        <strain evidence="9">ST496-2</strain>
    </source>
</reference>
<gene>
    <name evidence="3" type="ORF">DD902_10245</name>
    <name evidence="4" type="ORF">DD924_15620</name>
    <name evidence="6" type="ORF">DV961_07205</name>
    <name evidence="2" type="ORF">EGV54_06510</name>
    <name evidence="5" type="ORF">JGZ15_09235</name>
</gene>
<dbReference type="EMBL" id="QQPC01000040">
    <property type="protein sequence ID" value="REA81633.1"/>
    <property type="molecule type" value="Genomic_DNA"/>
</dbReference>
<dbReference type="EMBL" id="AAXKXX010000007">
    <property type="protein sequence ID" value="EGQ4384744.1"/>
    <property type="molecule type" value="Genomic_DNA"/>
</dbReference>
<accession>A0A2A4EK21</accession>
<name>A0A2A4EK21_STAPS</name>
<feature type="region of interest" description="Disordered" evidence="1">
    <location>
        <begin position="1"/>
        <end position="20"/>
    </location>
</feature>
<reference evidence="6" key="2">
    <citation type="journal article" date="2018" name="Vet. Microbiol.">
        <title>Methicillin-resistant staphylococci amongst veterinary personnel, personnel-owned pets, patients and the hospital environment of two small animal veterinary hospitals.</title>
        <authorList>
            <person name="Worthing K.A."/>
            <person name="Brown J."/>
            <person name="Gerber L."/>
            <person name="Abraham S."/>
            <person name="Trott D."/>
            <person name="Norris J.M."/>
        </authorList>
    </citation>
    <scope>NUCLEOTIDE SEQUENCE</scope>
    <source>
        <strain evidence="6">ST496-2</strain>
    </source>
</reference>
<evidence type="ECO:0000313" key="6">
    <source>
        <dbReference type="EMBL" id="REA81633.1"/>
    </source>
</evidence>
<protein>
    <submittedName>
        <fullName evidence="3">Uncharacterized protein</fullName>
    </submittedName>
</protein>
<dbReference type="Proteomes" id="UP000600220">
    <property type="component" value="Unassembled WGS sequence"/>
</dbReference>
<sequence>MIRFDVNGSDHANPPNFDRIPTPHLHIMTDEYKNGTIAIPLYDIQNIELINEMIDALDFFMDYTKIKKDNIIIKP</sequence>
<dbReference type="AlphaFoldDB" id="A0A2A4EK21"/>
<dbReference type="OrthoDB" id="1550866at2"/>
<evidence type="ECO:0000313" key="4">
    <source>
        <dbReference type="EMBL" id="PWZ95358.1"/>
    </source>
</evidence>
<proteinExistence type="predicted"/>
<dbReference type="InterPro" id="IPR053916">
    <property type="entry name" value="DUF6978"/>
</dbReference>
<keyword evidence="11" id="KW-1185">Reference proteome</keyword>
<evidence type="ECO:0000313" key="5">
    <source>
        <dbReference type="EMBL" id="QQM99228.1"/>
    </source>
</evidence>
<organism evidence="3 8">
    <name type="scientific">Staphylococcus pseudintermedius</name>
    <dbReference type="NCBI Taxonomy" id="283734"/>
    <lineage>
        <taxon>Bacteria</taxon>
        <taxon>Bacillati</taxon>
        <taxon>Bacillota</taxon>
        <taxon>Bacilli</taxon>
        <taxon>Bacillales</taxon>
        <taxon>Staphylococcaceae</taxon>
        <taxon>Staphylococcus</taxon>
        <taxon>Staphylococcus intermedius group</taxon>
    </lineage>
</organism>
<dbReference type="EMBL" id="CP066884">
    <property type="protein sequence ID" value="QQM99228.1"/>
    <property type="molecule type" value="Genomic_DNA"/>
</dbReference>
<evidence type="ECO:0000313" key="3">
    <source>
        <dbReference type="EMBL" id="PWZ73677.1"/>
    </source>
</evidence>
<dbReference type="Proteomes" id="UP000246351">
    <property type="component" value="Unassembled WGS sequence"/>
</dbReference>